<evidence type="ECO:0000256" key="2">
    <source>
        <dbReference type="SAM" id="SignalP"/>
    </source>
</evidence>
<dbReference type="PROSITE" id="PS51257">
    <property type="entry name" value="PROKAR_LIPOPROTEIN"/>
    <property type="match status" value="1"/>
</dbReference>
<accession>A0ABT2BT51</accession>
<dbReference type="InterPro" id="IPR047780">
    <property type="entry name" value="TssQ-like"/>
</dbReference>
<name>A0ABT2BT51_9BURK</name>
<keyword evidence="3" id="KW-0449">Lipoprotein</keyword>
<proteinExistence type="predicted"/>
<gene>
    <name evidence="3" type="ORF">NX786_02980</name>
</gene>
<organism evidence="3 4">
    <name type="scientific">Telluria mixta</name>
    <dbReference type="NCBI Taxonomy" id="34071"/>
    <lineage>
        <taxon>Bacteria</taxon>
        <taxon>Pseudomonadati</taxon>
        <taxon>Pseudomonadota</taxon>
        <taxon>Betaproteobacteria</taxon>
        <taxon>Burkholderiales</taxon>
        <taxon>Oxalobacteraceae</taxon>
        <taxon>Telluria group</taxon>
        <taxon>Telluria</taxon>
    </lineage>
</organism>
<evidence type="ECO:0000313" key="4">
    <source>
        <dbReference type="Proteomes" id="UP001165263"/>
    </source>
</evidence>
<dbReference type="RefSeq" id="WP_259447540.1">
    <property type="nucleotide sequence ID" value="NZ_CP119520.1"/>
</dbReference>
<evidence type="ECO:0000313" key="3">
    <source>
        <dbReference type="EMBL" id="MCS0628300.1"/>
    </source>
</evidence>
<sequence>MKNQRFAQAVLLAATAALLGGCADFPLFDKKLARSPSHPKATAPVERDTPAVREAPARPKEKPRDRDDAPTPSAGLQEGIRLYNDGDYNGAIKRLSARDVNNGPLATRLTALKYMAFSYCVTSRPGPCRQAFDRALRLDPSFDLAPGEHGHPLWGPVFTKAKQAAAPR</sequence>
<feature type="chain" id="PRO_5046270603" evidence="2">
    <location>
        <begin position="20"/>
        <end position="168"/>
    </location>
</feature>
<comment type="caution">
    <text evidence="3">The sequence shown here is derived from an EMBL/GenBank/DDBJ whole genome shotgun (WGS) entry which is preliminary data.</text>
</comment>
<keyword evidence="2" id="KW-0732">Signal</keyword>
<feature type="region of interest" description="Disordered" evidence="1">
    <location>
        <begin position="33"/>
        <end position="81"/>
    </location>
</feature>
<feature type="signal peptide" evidence="2">
    <location>
        <begin position="1"/>
        <end position="19"/>
    </location>
</feature>
<evidence type="ECO:0000256" key="1">
    <source>
        <dbReference type="SAM" id="MobiDB-lite"/>
    </source>
</evidence>
<feature type="compositionally biased region" description="Basic and acidic residues" evidence="1">
    <location>
        <begin position="45"/>
        <end position="69"/>
    </location>
</feature>
<reference evidence="3" key="1">
    <citation type="submission" date="2022-08" db="EMBL/GenBank/DDBJ databases">
        <title>Reclassification of Massilia species as members of the genera Telluria, Duganella, Pseudoduganella, Mokoshia gen. nov. and Zemynaea gen. nov. using orthogonal and non-orthogonal genome-based approaches.</title>
        <authorList>
            <person name="Bowman J.P."/>
        </authorList>
    </citation>
    <scope>NUCLEOTIDE SEQUENCE</scope>
    <source>
        <strain evidence="3">LMG 11547</strain>
    </source>
</reference>
<keyword evidence="4" id="KW-1185">Reference proteome</keyword>
<dbReference type="NCBIfam" id="NF038027">
    <property type="entry name" value="TssQ_fam"/>
    <property type="match status" value="1"/>
</dbReference>
<dbReference type="Proteomes" id="UP001165263">
    <property type="component" value="Unassembled WGS sequence"/>
</dbReference>
<dbReference type="EMBL" id="JANUHC010000001">
    <property type="protein sequence ID" value="MCS0628300.1"/>
    <property type="molecule type" value="Genomic_DNA"/>
</dbReference>
<protein>
    <submittedName>
        <fullName evidence="3">TssQ family T6SS-associated lipoprotein</fullName>
    </submittedName>
</protein>